<dbReference type="GO" id="GO:0003989">
    <property type="term" value="F:acetyl-CoA carboxylase activity"/>
    <property type="evidence" value="ECO:0007669"/>
    <property type="project" value="InterPro"/>
</dbReference>
<reference evidence="12 14" key="1">
    <citation type="submission" date="2016-06" db="EMBL/GenBank/DDBJ databases">
        <authorList>
            <person name="Kjaerup R.B."/>
            <person name="Dalgaard T.S."/>
            <person name="Juul-Madsen H.R."/>
        </authorList>
    </citation>
    <scope>NUCLEOTIDE SEQUENCE [LARGE SCALE GENOMIC DNA]</scope>
    <source>
        <strain evidence="12">Orrdi1</strain>
    </source>
</reference>
<keyword evidence="6 9" id="KW-0443">Lipid metabolism</keyword>
<dbReference type="UniPathway" id="UPA00094"/>
<organism evidence="12 14">
    <name type="scientific">Orrella dioscoreae</name>
    <dbReference type="NCBI Taxonomy" id="1851544"/>
    <lineage>
        <taxon>Bacteria</taxon>
        <taxon>Pseudomonadati</taxon>
        <taxon>Pseudomonadota</taxon>
        <taxon>Betaproteobacteria</taxon>
        <taxon>Burkholderiales</taxon>
        <taxon>Alcaligenaceae</taxon>
        <taxon>Orrella</taxon>
    </lineage>
</organism>
<feature type="domain" description="Lipoyl-binding" evidence="11">
    <location>
        <begin position="81"/>
        <end position="157"/>
    </location>
</feature>
<dbReference type="PROSITE" id="PS50968">
    <property type="entry name" value="BIOTINYL_LIPOYL"/>
    <property type="match status" value="1"/>
</dbReference>
<dbReference type="SUPFAM" id="SSF51230">
    <property type="entry name" value="Single hybrid motif"/>
    <property type="match status" value="1"/>
</dbReference>
<dbReference type="KEGG" id="odi:ODI_R4036"/>
<dbReference type="Pfam" id="PF00364">
    <property type="entry name" value="Biotin_lipoyl"/>
    <property type="match status" value="1"/>
</dbReference>
<keyword evidence="8 9" id="KW-0092">Biotin</keyword>
<dbReference type="InterPro" id="IPR000089">
    <property type="entry name" value="Biotin_lipoyl"/>
</dbReference>
<protein>
    <recommendedName>
        <fullName evidence="3 9">Biotin carboxyl carrier protein of acetyl-CoA carboxylase</fullName>
    </recommendedName>
</protein>
<dbReference type="Gene3D" id="2.40.50.100">
    <property type="match status" value="1"/>
</dbReference>
<evidence type="ECO:0000256" key="1">
    <source>
        <dbReference type="ARBA" id="ARBA00003761"/>
    </source>
</evidence>
<evidence type="ECO:0000256" key="2">
    <source>
        <dbReference type="ARBA" id="ARBA00005194"/>
    </source>
</evidence>
<evidence type="ECO:0000256" key="8">
    <source>
        <dbReference type="ARBA" id="ARBA00023267"/>
    </source>
</evidence>
<dbReference type="GO" id="GO:0006633">
    <property type="term" value="P:fatty acid biosynthetic process"/>
    <property type="evidence" value="ECO:0007669"/>
    <property type="project" value="UniProtKB-UniPathway"/>
</dbReference>
<dbReference type="PANTHER" id="PTHR45266">
    <property type="entry name" value="OXALOACETATE DECARBOXYLASE ALPHA CHAIN"/>
    <property type="match status" value="1"/>
</dbReference>
<dbReference type="CDD" id="cd06850">
    <property type="entry name" value="biotinyl_domain"/>
    <property type="match status" value="1"/>
</dbReference>
<dbReference type="GO" id="GO:0009317">
    <property type="term" value="C:acetyl-CoA carboxylase complex"/>
    <property type="evidence" value="ECO:0007669"/>
    <property type="project" value="InterPro"/>
</dbReference>
<gene>
    <name evidence="12" type="ORF">ODI_03083</name>
    <name evidence="13" type="ORF">ODI_R4036</name>
</gene>
<dbReference type="InterPro" id="IPR050709">
    <property type="entry name" value="Biotin_Carboxyl_Carrier/Decarb"/>
</dbReference>
<feature type="compositionally biased region" description="Low complexity" evidence="10">
    <location>
        <begin position="44"/>
        <end position="61"/>
    </location>
</feature>
<evidence type="ECO:0000256" key="5">
    <source>
        <dbReference type="ARBA" id="ARBA00022832"/>
    </source>
</evidence>
<dbReference type="PROSITE" id="PS00188">
    <property type="entry name" value="BIOTIN"/>
    <property type="match status" value="1"/>
</dbReference>
<evidence type="ECO:0000256" key="7">
    <source>
        <dbReference type="ARBA" id="ARBA00023160"/>
    </source>
</evidence>
<keyword evidence="7 9" id="KW-0275">Fatty acid biosynthesis</keyword>
<keyword evidence="5 9" id="KW-0276">Fatty acid metabolism</keyword>
<dbReference type="EMBL" id="LT907988">
    <property type="protein sequence ID" value="SOE52264.1"/>
    <property type="molecule type" value="Genomic_DNA"/>
</dbReference>
<dbReference type="InterPro" id="IPR001249">
    <property type="entry name" value="AcCoA_biotinCC"/>
</dbReference>
<dbReference type="PRINTS" id="PR01071">
    <property type="entry name" value="ACOABIOTINCC"/>
</dbReference>
<evidence type="ECO:0000313" key="14">
    <source>
        <dbReference type="Proteomes" id="UP000078558"/>
    </source>
</evidence>
<dbReference type="InterPro" id="IPR001882">
    <property type="entry name" value="Biotin_BS"/>
</dbReference>
<evidence type="ECO:0000256" key="10">
    <source>
        <dbReference type="SAM" id="MobiDB-lite"/>
    </source>
</evidence>
<name>A0A1C3JZ80_9BURK</name>
<evidence type="ECO:0000259" key="11">
    <source>
        <dbReference type="PROSITE" id="PS50968"/>
    </source>
</evidence>
<evidence type="ECO:0000313" key="12">
    <source>
        <dbReference type="EMBL" id="SBT24457.1"/>
    </source>
</evidence>
<dbReference type="InterPro" id="IPR011053">
    <property type="entry name" value="Single_hybrid_motif"/>
</dbReference>
<dbReference type="RefSeq" id="WP_067750679.1">
    <property type="nucleotide sequence ID" value="NZ_LT907988.1"/>
</dbReference>
<dbReference type="PANTHER" id="PTHR45266:SF3">
    <property type="entry name" value="OXALOACETATE DECARBOXYLASE ALPHA CHAIN"/>
    <property type="match status" value="1"/>
</dbReference>
<evidence type="ECO:0000313" key="13">
    <source>
        <dbReference type="EMBL" id="SOE52264.1"/>
    </source>
</evidence>
<sequence>MTIAASDVDLPLLRELALLLRDTQLGELEIARADCRLRLARQPASSAPSSSSLPAAIATPAGPVADTPPAASPSLPAPAKTCQVTAPLVGVAYLAPAPGEGPFVKVGDTVKEGQTLLVVEAMKTLNHITAPQDGRVAEVLVADGQGVEFDQPLVVLD</sequence>
<evidence type="ECO:0000256" key="3">
    <source>
        <dbReference type="ARBA" id="ARBA00017562"/>
    </source>
</evidence>
<dbReference type="STRING" id="1851544.ODI_03083"/>
<dbReference type="FunFam" id="2.40.50.100:FF:000003">
    <property type="entry name" value="Acetyl-CoA carboxylase biotin carboxyl carrier protein"/>
    <property type="match status" value="1"/>
</dbReference>
<evidence type="ECO:0000256" key="4">
    <source>
        <dbReference type="ARBA" id="ARBA00022516"/>
    </source>
</evidence>
<evidence type="ECO:0000256" key="6">
    <source>
        <dbReference type="ARBA" id="ARBA00023098"/>
    </source>
</evidence>
<dbReference type="AlphaFoldDB" id="A0A1C3JZ80"/>
<evidence type="ECO:0000256" key="9">
    <source>
        <dbReference type="RuleBase" id="RU364072"/>
    </source>
</evidence>
<feature type="region of interest" description="Disordered" evidence="10">
    <location>
        <begin position="44"/>
        <end position="76"/>
    </location>
</feature>
<comment type="pathway">
    <text evidence="2 9">Lipid metabolism; fatty acid biosynthesis.</text>
</comment>
<dbReference type="EMBL" id="FLRC01000009">
    <property type="protein sequence ID" value="SBT24457.1"/>
    <property type="molecule type" value="Genomic_DNA"/>
</dbReference>
<dbReference type="OrthoDB" id="9811735at2"/>
<dbReference type="Proteomes" id="UP000078558">
    <property type="component" value="Chromosome I"/>
</dbReference>
<comment type="function">
    <text evidence="1 9">This protein is a component of the acetyl coenzyme A carboxylase complex; first, biotin carboxylase catalyzes the carboxylation of the carrier protein and then the transcarboxylase transfers the carboxyl group to form malonyl-CoA.</text>
</comment>
<proteinExistence type="predicted"/>
<keyword evidence="14" id="KW-1185">Reference proteome</keyword>
<keyword evidence="4 9" id="KW-0444">Lipid biosynthesis</keyword>
<reference evidence="13 14" key="2">
    <citation type="submission" date="2017-08" db="EMBL/GenBank/DDBJ databases">
        <authorList>
            <person name="de Groot N.N."/>
        </authorList>
    </citation>
    <scope>NUCLEOTIDE SEQUENCE [LARGE SCALE GENOMIC DNA]</scope>
    <source>
        <strain evidence="13">Orrdi1</strain>
    </source>
</reference>
<accession>A0A1C3JZ80</accession>